<keyword evidence="1" id="KW-1133">Transmembrane helix</keyword>
<name>A0A3B0AZV6_9BACL</name>
<keyword evidence="1" id="KW-0472">Membrane</keyword>
<proteinExistence type="predicted"/>
<accession>A0A3B0AZV6</accession>
<evidence type="ECO:0000313" key="2">
    <source>
        <dbReference type="EMBL" id="RKN66023.1"/>
    </source>
</evidence>
<dbReference type="Gene3D" id="1.20.210.10">
    <property type="entry name" value="Cytochrome c oxidase-like, subunit I domain"/>
    <property type="match status" value="1"/>
</dbReference>
<comment type="caution">
    <text evidence="2">The sequence shown here is derived from an EMBL/GenBank/DDBJ whole genome shotgun (WGS) entry which is preliminary data.</text>
</comment>
<dbReference type="EMBL" id="RBAH01000035">
    <property type="protein sequence ID" value="RKN66023.1"/>
    <property type="molecule type" value="Genomic_DNA"/>
</dbReference>
<dbReference type="OrthoDB" id="9808748at2"/>
<sequence>MARKMIVGSTFYFVIGVVMGMAMSMTENYTLSPVHAHINLLGWVSLALGGLMYHQFPDAARSRLGKWHFWLHMLGIPLMMAGLACMLLTGSTVFVALVSVGGVCVVVGTILFSINAVRHVL</sequence>
<dbReference type="SUPFAM" id="SSF81442">
    <property type="entry name" value="Cytochrome c oxidase subunit I-like"/>
    <property type="match status" value="1"/>
</dbReference>
<evidence type="ECO:0000313" key="3">
    <source>
        <dbReference type="Proteomes" id="UP000282311"/>
    </source>
</evidence>
<dbReference type="Proteomes" id="UP000282311">
    <property type="component" value="Unassembled WGS sequence"/>
</dbReference>
<feature type="transmembrane region" description="Helical" evidence="1">
    <location>
        <begin position="7"/>
        <end position="26"/>
    </location>
</feature>
<dbReference type="AlphaFoldDB" id="A0A3B0AZV6"/>
<evidence type="ECO:0000256" key="1">
    <source>
        <dbReference type="SAM" id="Phobius"/>
    </source>
</evidence>
<feature type="transmembrane region" description="Helical" evidence="1">
    <location>
        <begin position="68"/>
        <end position="89"/>
    </location>
</feature>
<organism evidence="2 3">
    <name type="scientific">Paenibacillus ginsengarvi</name>
    <dbReference type="NCBI Taxonomy" id="400777"/>
    <lineage>
        <taxon>Bacteria</taxon>
        <taxon>Bacillati</taxon>
        <taxon>Bacillota</taxon>
        <taxon>Bacilli</taxon>
        <taxon>Bacillales</taxon>
        <taxon>Paenibacillaceae</taxon>
        <taxon>Paenibacillus</taxon>
    </lineage>
</organism>
<feature type="transmembrane region" description="Helical" evidence="1">
    <location>
        <begin position="95"/>
        <end position="117"/>
    </location>
</feature>
<gene>
    <name evidence="2" type="ORF">D7M11_31600</name>
</gene>
<keyword evidence="1" id="KW-0812">Transmembrane</keyword>
<dbReference type="RefSeq" id="WP_120751277.1">
    <property type="nucleotide sequence ID" value="NZ_RBAH01000035.1"/>
</dbReference>
<keyword evidence="3" id="KW-1185">Reference proteome</keyword>
<dbReference type="InterPro" id="IPR036927">
    <property type="entry name" value="Cyt_c_oxase-like_su1_sf"/>
</dbReference>
<feature type="transmembrane region" description="Helical" evidence="1">
    <location>
        <begin position="38"/>
        <end position="56"/>
    </location>
</feature>
<protein>
    <submittedName>
        <fullName evidence="2">Cytochrome-c oxidase</fullName>
    </submittedName>
</protein>
<reference evidence="2 3" key="1">
    <citation type="journal article" date="2007" name="Int. J. Syst. Evol. Microbiol.">
        <title>Paenibacillus ginsengarvi sp. nov., isolated from soil from ginseng cultivation.</title>
        <authorList>
            <person name="Yoon M.H."/>
            <person name="Ten L.N."/>
            <person name="Im W.T."/>
        </authorList>
    </citation>
    <scope>NUCLEOTIDE SEQUENCE [LARGE SCALE GENOMIC DNA]</scope>
    <source>
        <strain evidence="2 3">KCTC 13059</strain>
    </source>
</reference>